<keyword evidence="1" id="KW-0732">Signal</keyword>
<sequence>MKKKFLCVALSAMMLLPAVPIHAKQNTTINKTFITLPKKNSYTLKIKGTKKKVKWSSSKKKVVAVTKSGKVIAKKSGTAYITAKVNGQTLKCEVSVRSHKSITNKLWDAYDWQCEDIWNNGYCDIYHYIEDGTDSCGNKLNIDKTISDLNKNYKKRNSWNKFVYSVQGKHYSKFKKTWEKLDAETVRLKNILDKNGTPTPKSNYYFPYQKYSNYIWKLFDNVSNLQ</sequence>
<evidence type="ECO:0000313" key="7">
    <source>
        <dbReference type="Proteomes" id="UP000095598"/>
    </source>
</evidence>
<evidence type="ECO:0000313" key="8">
    <source>
        <dbReference type="Proteomes" id="UP000188159"/>
    </source>
</evidence>
<reference evidence="2 8" key="2">
    <citation type="journal article" date="2016" name="Sci. Rep.">
        <title>Accelerated dysbiosis of gut microbiota during aggravation of DSS-induced colitis by a butyrate-producing bacterium.</title>
        <authorList>
            <person name="Zhang Q."/>
            <person name="Wu Y."/>
            <person name="Wang J."/>
            <person name="Wu G."/>
            <person name="Long W."/>
            <person name="Xue Z."/>
            <person name="Wang L."/>
            <person name="Zhang X."/>
            <person name="Pang X."/>
            <person name="Zhao Y."/>
            <person name="Zhao L."/>
            <person name="Zhang C."/>
        </authorList>
    </citation>
    <scope>NUCLEOTIDE SEQUENCE [LARGE SCALE GENOMIC DNA]</scope>
    <source>
        <strain evidence="2 8">BPB5</strain>
    </source>
</reference>
<dbReference type="AlphaFoldDB" id="A0A173RTG3"/>
<dbReference type="RefSeq" id="WP_009203847.1">
    <property type="nucleotide sequence ID" value="NZ_CACRSX010000032.1"/>
</dbReference>
<dbReference type="Gene3D" id="2.60.40.1080">
    <property type="match status" value="1"/>
</dbReference>
<gene>
    <name evidence="2" type="ORF">DO83_00580</name>
    <name evidence="3" type="ORF">ERS852425_00798</name>
    <name evidence="4" type="ORF">ERS852571_02571</name>
    <name evidence="5" type="ORF">RBI15_06315</name>
</gene>
<organism evidence="3 7">
    <name type="scientific">Anaerostipes hadrus</name>
    <dbReference type="NCBI Taxonomy" id="649756"/>
    <lineage>
        <taxon>Bacteria</taxon>
        <taxon>Bacillati</taxon>
        <taxon>Bacillota</taxon>
        <taxon>Clostridia</taxon>
        <taxon>Lachnospirales</taxon>
        <taxon>Lachnospiraceae</taxon>
        <taxon>Anaerostipes</taxon>
    </lineage>
</organism>
<protein>
    <submittedName>
        <fullName evidence="3">Bacterial Ig-like domain (Group 2)</fullName>
    </submittedName>
    <submittedName>
        <fullName evidence="5">Ig-like domain-containing protein</fullName>
    </submittedName>
</protein>
<feature type="chain" id="PRO_5014250215" evidence="1">
    <location>
        <begin position="24"/>
        <end position="226"/>
    </location>
</feature>
<reference evidence="5" key="3">
    <citation type="submission" date="2023-08" db="EMBL/GenBank/DDBJ databases">
        <title>Complete Genome Sequences of butyrate producing Anaerostipes hadrus strains BA1 and GIF7 isolated from the terminal ileum of a healthy lean male.</title>
        <authorList>
            <person name="Low A."/>
            <person name="Sheludchenko M."/>
            <person name="Cheng H.E."/>
            <person name="Koh X.Q."/>
            <person name="Lee J."/>
        </authorList>
    </citation>
    <scope>NUCLEOTIDE SEQUENCE</scope>
    <source>
        <strain evidence="5">BA1</strain>
    </source>
</reference>
<reference evidence="6 7" key="1">
    <citation type="submission" date="2015-09" db="EMBL/GenBank/DDBJ databases">
        <authorList>
            <consortium name="Pathogen Informatics"/>
        </authorList>
    </citation>
    <scope>NUCLEOTIDE SEQUENCE [LARGE SCALE GENOMIC DNA]</scope>
    <source>
        <strain evidence="3 7">2789STDY5608868</strain>
        <strain evidence="4 6">2789STDY5834959</strain>
    </source>
</reference>
<evidence type="ECO:0000313" key="5">
    <source>
        <dbReference type="EMBL" id="WMD17699.1"/>
    </source>
</evidence>
<dbReference type="EMBL" id="CYXT01000003">
    <property type="protein sequence ID" value="CUM81404.1"/>
    <property type="molecule type" value="Genomic_DNA"/>
</dbReference>
<dbReference type="EMBL" id="CYXY01000018">
    <property type="protein sequence ID" value="CUN10857.1"/>
    <property type="molecule type" value="Genomic_DNA"/>
</dbReference>
<dbReference type="Proteomes" id="UP001243496">
    <property type="component" value="Chromosome"/>
</dbReference>
<evidence type="ECO:0000313" key="2">
    <source>
        <dbReference type="EMBL" id="AQP38268.1"/>
    </source>
</evidence>
<evidence type="ECO:0000313" key="4">
    <source>
        <dbReference type="EMBL" id="CUN10857.1"/>
    </source>
</evidence>
<dbReference type="GeneID" id="92741000"/>
<dbReference type="EMBL" id="CP132968">
    <property type="protein sequence ID" value="WMD17699.1"/>
    <property type="molecule type" value="Genomic_DNA"/>
</dbReference>
<evidence type="ECO:0000256" key="1">
    <source>
        <dbReference type="SAM" id="SignalP"/>
    </source>
</evidence>
<dbReference type="Proteomes" id="UP000188159">
    <property type="component" value="Chromosome"/>
</dbReference>
<dbReference type="InterPro" id="IPR008964">
    <property type="entry name" value="Invasin/intimin_cell_adhesion"/>
</dbReference>
<name>A0A173RTG3_ANAHA</name>
<evidence type="ECO:0000313" key="3">
    <source>
        <dbReference type="EMBL" id="CUM81404.1"/>
    </source>
</evidence>
<feature type="signal peptide" evidence="1">
    <location>
        <begin position="1"/>
        <end position="23"/>
    </location>
</feature>
<dbReference type="Proteomes" id="UP000095553">
    <property type="component" value="Unassembled WGS sequence"/>
</dbReference>
<accession>A0A173RTG3</accession>
<dbReference type="EMBL" id="CP012098">
    <property type="protein sequence ID" value="AQP38268.1"/>
    <property type="molecule type" value="Genomic_DNA"/>
</dbReference>
<dbReference type="Proteomes" id="UP000095598">
    <property type="component" value="Unassembled WGS sequence"/>
</dbReference>
<proteinExistence type="predicted"/>
<evidence type="ECO:0000313" key="6">
    <source>
        <dbReference type="Proteomes" id="UP000095553"/>
    </source>
</evidence>
<dbReference type="SUPFAM" id="SSF49373">
    <property type="entry name" value="Invasin/intimin cell-adhesion fragments"/>
    <property type="match status" value="1"/>
</dbReference>
<dbReference type="Pfam" id="PF26182">
    <property type="entry name" value="Ig_NUP210_5th"/>
    <property type="match status" value="1"/>
</dbReference>